<evidence type="ECO:0000313" key="4">
    <source>
        <dbReference type="Proteomes" id="UP000032544"/>
    </source>
</evidence>
<dbReference type="STRING" id="1544798.LH29_12195"/>
<dbReference type="Gene3D" id="3.40.50.720">
    <property type="entry name" value="NAD(P)-binding Rossmann-like Domain"/>
    <property type="match status" value="1"/>
</dbReference>
<gene>
    <name evidence="3" type="ORF">LH29_12195</name>
</gene>
<proteinExistence type="predicted"/>
<feature type="domain" description="XdhC Rossmann" evidence="2">
    <location>
        <begin position="174"/>
        <end position="317"/>
    </location>
</feature>
<evidence type="ECO:0000313" key="3">
    <source>
        <dbReference type="EMBL" id="KJF43828.1"/>
    </source>
</evidence>
<feature type="domain" description="XdhC- CoxI" evidence="1">
    <location>
        <begin position="20"/>
        <end position="82"/>
    </location>
</feature>
<comment type="caution">
    <text evidence="3">The sequence shown here is derived from an EMBL/GenBank/DDBJ whole genome shotgun (WGS) entry which is preliminary data.</text>
</comment>
<dbReference type="Pfam" id="PF02625">
    <property type="entry name" value="XdhC_CoxI"/>
    <property type="match status" value="1"/>
</dbReference>
<keyword evidence="4" id="KW-1185">Reference proteome</keyword>
<dbReference type="OrthoDB" id="9773039at2"/>
<dbReference type="Proteomes" id="UP000032544">
    <property type="component" value="Unassembled WGS sequence"/>
</dbReference>
<dbReference type="PANTHER" id="PTHR30388:SF4">
    <property type="entry name" value="MOLYBDENUM COFACTOR INSERTION CHAPERONE PAOD"/>
    <property type="match status" value="1"/>
</dbReference>
<dbReference type="InterPro" id="IPR003777">
    <property type="entry name" value="XdhC_CoxI"/>
</dbReference>
<dbReference type="Pfam" id="PF13478">
    <property type="entry name" value="XdhC_C"/>
    <property type="match status" value="1"/>
</dbReference>
<evidence type="ECO:0000259" key="1">
    <source>
        <dbReference type="Pfam" id="PF02625"/>
    </source>
</evidence>
<protein>
    <recommendedName>
        <fullName evidence="5">XshC-Cox1-family protein</fullName>
    </recommendedName>
</protein>
<organism evidence="3 4">
    <name type="scientific">Draconibacterium sediminis</name>
    <dbReference type="NCBI Taxonomy" id="1544798"/>
    <lineage>
        <taxon>Bacteria</taxon>
        <taxon>Pseudomonadati</taxon>
        <taxon>Bacteroidota</taxon>
        <taxon>Bacteroidia</taxon>
        <taxon>Marinilabiliales</taxon>
        <taxon>Prolixibacteraceae</taxon>
        <taxon>Draconibacterium</taxon>
    </lineage>
</organism>
<dbReference type="InterPro" id="IPR027051">
    <property type="entry name" value="XdhC_Rossmann_dom"/>
</dbReference>
<evidence type="ECO:0000259" key="2">
    <source>
        <dbReference type="Pfam" id="PF13478"/>
    </source>
</evidence>
<dbReference type="RefSeq" id="WP_045029833.1">
    <property type="nucleotide sequence ID" value="NZ_JRHC01000002.1"/>
</dbReference>
<name>A0A0D8JDD8_9BACT</name>
<sequence length="338" mass="37660">MTHELKLLFDTLKSWQLLDKKAVFVSVVDLEGSSYRRPGVRMLISEDGEYVGAVSGGCVESEIERQAQSVFRTNKPKVITYDGRYRIGCEGIIHVLIEPAFLSEELMKAFEIQLESRKPFQMDSFFYNEVGEYDDVGSVLQINGVNYSLNSKFEKNETANQKCFSQTFEPLFQLFIFGAEHDAVQLSQAAKLLGWEVTVVASPEESKSCDYFPGAAALITPSFDAIDTSAIDEQTAVVLMTHSFNKDVQYLMALKDINPAYIGLLGSVNRRERVISMLLEQVPDLSLEFIEQIHGPAGINIGAENAAEISISVLAEILSVVRKQKPVALREKMGAIHE</sequence>
<dbReference type="EMBL" id="JRHC01000002">
    <property type="protein sequence ID" value="KJF43828.1"/>
    <property type="molecule type" value="Genomic_DNA"/>
</dbReference>
<dbReference type="AlphaFoldDB" id="A0A0D8JDD8"/>
<dbReference type="InterPro" id="IPR052698">
    <property type="entry name" value="MoCofactor_Util/Proc"/>
</dbReference>
<reference evidence="3 4" key="1">
    <citation type="submission" date="2014-09" db="EMBL/GenBank/DDBJ databases">
        <title>Draft Genome Sequence of Draconibacterium sp. JN14CK-3.</title>
        <authorList>
            <person name="Dong C."/>
            <person name="Lai Q."/>
            <person name="Shao Z."/>
        </authorList>
    </citation>
    <scope>NUCLEOTIDE SEQUENCE [LARGE SCALE GENOMIC DNA]</scope>
    <source>
        <strain evidence="3 4">JN14CK-3</strain>
    </source>
</reference>
<dbReference type="PATRIC" id="fig|1544798.3.peg.2597"/>
<dbReference type="PANTHER" id="PTHR30388">
    <property type="entry name" value="ALDEHYDE OXIDOREDUCTASE MOLYBDENUM COFACTOR ASSEMBLY PROTEIN"/>
    <property type="match status" value="1"/>
</dbReference>
<accession>A0A0D8JDD8</accession>
<evidence type="ECO:0008006" key="5">
    <source>
        <dbReference type="Google" id="ProtNLM"/>
    </source>
</evidence>